<feature type="transmembrane region" description="Helical" evidence="1">
    <location>
        <begin position="30"/>
        <end position="51"/>
    </location>
</feature>
<feature type="transmembrane region" description="Helical" evidence="1">
    <location>
        <begin position="179"/>
        <end position="199"/>
    </location>
</feature>
<feature type="transmembrane region" description="Helical" evidence="1">
    <location>
        <begin position="114"/>
        <end position="134"/>
    </location>
</feature>
<dbReference type="PANTHER" id="PTHR22911">
    <property type="entry name" value="ACYL-MALONYL CONDENSING ENZYME-RELATED"/>
    <property type="match status" value="1"/>
</dbReference>
<feature type="transmembrane region" description="Helical" evidence="1">
    <location>
        <begin position="237"/>
        <end position="260"/>
    </location>
</feature>
<keyword evidence="1" id="KW-1133">Transmembrane helix</keyword>
<feature type="transmembrane region" description="Helical" evidence="1">
    <location>
        <begin position="57"/>
        <end position="77"/>
    </location>
</feature>
<comment type="caution">
    <text evidence="3">The sequence shown here is derived from an EMBL/GenBank/DDBJ whole genome shotgun (WGS) entry which is preliminary data.</text>
</comment>
<dbReference type="InterPro" id="IPR000620">
    <property type="entry name" value="EamA_dom"/>
</dbReference>
<gene>
    <name evidence="3" type="ORF">P0M35_00590</name>
</gene>
<feature type="transmembrane region" description="Helical" evidence="1">
    <location>
        <begin position="154"/>
        <end position="173"/>
    </location>
</feature>
<feature type="transmembrane region" description="Helical" evidence="1">
    <location>
        <begin position="269"/>
        <end position="285"/>
    </location>
</feature>
<dbReference type="AlphaFoldDB" id="A0AAE3NXN8"/>
<dbReference type="Gene3D" id="1.10.3730.20">
    <property type="match status" value="1"/>
</dbReference>
<dbReference type="Proteomes" id="UP001221302">
    <property type="component" value="Unassembled WGS sequence"/>
</dbReference>
<dbReference type="RefSeq" id="WP_321534397.1">
    <property type="nucleotide sequence ID" value="NZ_JARGDL010000001.1"/>
</dbReference>
<evidence type="ECO:0000313" key="3">
    <source>
        <dbReference type="EMBL" id="MDF1610632.1"/>
    </source>
</evidence>
<organism evidence="3 4">
    <name type="scientific">Stygiobacter electus</name>
    <dbReference type="NCBI Taxonomy" id="3032292"/>
    <lineage>
        <taxon>Bacteria</taxon>
        <taxon>Pseudomonadati</taxon>
        <taxon>Ignavibacteriota</taxon>
        <taxon>Ignavibacteria</taxon>
        <taxon>Ignavibacteriales</taxon>
        <taxon>Melioribacteraceae</taxon>
        <taxon>Stygiobacter</taxon>
    </lineage>
</organism>
<name>A0AAE3NXN8_9BACT</name>
<dbReference type="EMBL" id="JARGDL010000001">
    <property type="protein sequence ID" value="MDF1610632.1"/>
    <property type="molecule type" value="Genomic_DNA"/>
</dbReference>
<feature type="transmembrane region" description="Helical" evidence="1">
    <location>
        <begin position="211"/>
        <end position="231"/>
    </location>
</feature>
<proteinExistence type="predicted"/>
<evidence type="ECO:0000256" key="1">
    <source>
        <dbReference type="SAM" id="Phobius"/>
    </source>
</evidence>
<dbReference type="InterPro" id="IPR037185">
    <property type="entry name" value="EmrE-like"/>
</dbReference>
<dbReference type="GO" id="GO:0016020">
    <property type="term" value="C:membrane"/>
    <property type="evidence" value="ECO:0007669"/>
    <property type="project" value="InterPro"/>
</dbReference>
<sequence length="286" mass="32112">MWLFFALLNPVSEGLRSLFIKRSSKHVDPLLISWSNNVIPVLIFPPMLLLIDLKFNANFWIGFLGSGIIQVINTVLYMRAISKGDISTVMPMLSFTPLVLLIASPFTIGEFPNTIGLFGIMLVVLGSYVLNIDLKKMSPLEPFKAIIKNKGTRYMLIVAILWGISGVFDKISIKSSSVLQHITFLNLLVFISISILVLSQKKFNKEKMKSAKVDLFLVSLFTTGSYLFHYIALSLTLVAYVVSIKRISSVIAVLLGYYFLNEPNVRQRLFGSIIMFLGVMLIIFSQ</sequence>
<evidence type="ECO:0000259" key="2">
    <source>
        <dbReference type="Pfam" id="PF00892"/>
    </source>
</evidence>
<keyword evidence="1" id="KW-0812">Transmembrane</keyword>
<accession>A0AAE3NXN8</accession>
<keyword evidence="1" id="KW-0472">Membrane</keyword>
<feature type="domain" description="EamA" evidence="2">
    <location>
        <begin position="2"/>
        <end position="131"/>
    </location>
</feature>
<protein>
    <submittedName>
        <fullName evidence="3">EamA family transporter</fullName>
    </submittedName>
</protein>
<reference evidence="3" key="1">
    <citation type="submission" date="2023-03" db="EMBL/GenBank/DDBJ databases">
        <title>Stygiobacter electus gen. nov., sp. nov., facultatively anaerobic thermotolerant bacterium of the class Ignavibacteria from a well of Yessentuki mineral water deposit.</title>
        <authorList>
            <person name="Podosokorskaya O.A."/>
            <person name="Elcheninov A.G."/>
            <person name="Petrova N.F."/>
            <person name="Zavarzina D.G."/>
            <person name="Kublanov I.V."/>
            <person name="Merkel A.Y."/>
        </authorList>
    </citation>
    <scope>NUCLEOTIDE SEQUENCE</scope>
    <source>
        <strain evidence="3">09-Me</strain>
    </source>
</reference>
<dbReference type="SUPFAM" id="SSF103481">
    <property type="entry name" value="Multidrug resistance efflux transporter EmrE"/>
    <property type="match status" value="2"/>
</dbReference>
<evidence type="ECO:0000313" key="4">
    <source>
        <dbReference type="Proteomes" id="UP001221302"/>
    </source>
</evidence>
<keyword evidence="4" id="KW-1185">Reference proteome</keyword>
<dbReference type="Pfam" id="PF00892">
    <property type="entry name" value="EamA"/>
    <property type="match status" value="2"/>
</dbReference>
<feature type="domain" description="EamA" evidence="2">
    <location>
        <begin position="153"/>
        <end position="283"/>
    </location>
</feature>